<dbReference type="Pfam" id="PF00535">
    <property type="entry name" value="Glycos_transf_2"/>
    <property type="match status" value="1"/>
</dbReference>
<name>A0A3N5AXY6_9THEO</name>
<dbReference type="CDD" id="cd02511">
    <property type="entry name" value="Beta4Glucosyltransferase"/>
    <property type="match status" value="1"/>
</dbReference>
<dbReference type="AlphaFoldDB" id="A0A3N5AXY6"/>
<evidence type="ECO:0000313" key="6">
    <source>
        <dbReference type="Proteomes" id="UP000282654"/>
    </source>
</evidence>
<evidence type="ECO:0000313" key="5">
    <source>
        <dbReference type="EMBL" id="RPF49894.1"/>
    </source>
</evidence>
<keyword evidence="1" id="KW-0677">Repeat</keyword>
<dbReference type="OrthoDB" id="183314at2"/>
<evidence type="ECO:0000256" key="2">
    <source>
        <dbReference type="ARBA" id="ARBA00022803"/>
    </source>
</evidence>
<accession>A0A3N5AXY6</accession>
<dbReference type="GO" id="GO:0016740">
    <property type="term" value="F:transferase activity"/>
    <property type="evidence" value="ECO:0007669"/>
    <property type="project" value="UniProtKB-KW"/>
</dbReference>
<reference evidence="5 6" key="1">
    <citation type="submission" date="2018-11" db="EMBL/GenBank/DDBJ databases">
        <title>Genomic Encyclopedia of Type Strains, Phase IV (KMG-IV): sequencing the most valuable type-strain genomes for metagenomic binning, comparative biology and taxonomic classification.</title>
        <authorList>
            <person name="Goeker M."/>
        </authorList>
    </citation>
    <scope>NUCLEOTIDE SEQUENCE [LARGE SCALE GENOMIC DNA]</scope>
    <source>
        <strain evidence="5 6">DSM 102936</strain>
    </source>
</reference>
<feature type="domain" description="Glycosyltransferase 2-like" evidence="4">
    <location>
        <begin position="2"/>
        <end position="129"/>
    </location>
</feature>
<dbReference type="Pfam" id="PF07719">
    <property type="entry name" value="TPR_2"/>
    <property type="match status" value="1"/>
</dbReference>
<organism evidence="5 6">
    <name type="scientific">Thermodesulfitimonas autotrophica</name>
    <dbReference type="NCBI Taxonomy" id="1894989"/>
    <lineage>
        <taxon>Bacteria</taxon>
        <taxon>Bacillati</taxon>
        <taxon>Bacillota</taxon>
        <taxon>Clostridia</taxon>
        <taxon>Thermoanaerobacterales</taxon>
        <taxon>Thermoanaerobacteraceae</taxon>
        <taxon>Thermodesulfitimonas</taxon>
    </lineage>
</organism>
<dbReference type="Gene3D" id="1.25.40.10">
    <property type="entry name" value="Tetratricopeptide repeat domain"/>
    <property type="match status" value="3"/>
</dbReference>
<evidence type="ECO:0000259" key="4">
    <source>
        <dbReference type="Pfam" id="PF00535"/>
    </source>
</evidence>
<dbReference type="Gene3D" id="3.90.550.10">
    <property type="entry name" value="Spore Coat Polysaccharide Biosynthesis Protein SpsA, Chain A"/>
    <property type="match status" value="1"/>
</dbReference>
<keyword evidence="2 3" id="KW-0802">TPR repeat</keyword>
<dbReference type="PANTHER" id="PTHR43630:SF2">
    <property type="entry name" value="GLYCOSYLTRANSFERASE"/>
    <property type="match status" value="1"/>
</dbReference>
<feature type="repeat" description="TPR" evidence="3">
    <location>
        <begin position="531"/>
        <end position="564"/>
    </location>
</feature>
<keyword evidence="5" id="KW-0808">Transferase</keyword>
<dbReference type="InterPro" id="IPR011990">
    <property type="entry name" value="TPR-like_helical_dom_sf"/>
</dbReference>
<dbReference type="InterPro" id="IPR029044">
    <property type="entry name" value="Nucleotide-diphossugar_trans"/>
</dbReference>
<evidence type="ECO:0000256" key="3">
    <source>
        <dbReference type="PROSITE-ProRule" id="PRU00339"/>
    </source>
</evidence>
<dbReference type="PROSITE" id="PS50005">
    <property type="entry name" value="TPR"/>
    <property type="match status" value="1"/>
</dbReference>
<dbReference type="InterPro" id="IPR013105">
    <property type="entry name" value="TPR_2"/>
</dbReference>
<dbReference type="PANTHER" id="PTHR43630">
    <property type="entry name" value="POLY-BETA-1,6-N-ACETYL-D-GLUCOSAMINE SYNTHASE"/>
    <property type="match status" value="1"/>
</dbReference>
<proteinExistence type="predicted"/>
<dbReference type="Pfam" id="PF13432">
    <property type="entry name" value="TPR_16"/>
    <property type="match status" value="2"/>
</dbReference>
<dbReference type="InterPro" id="IPR019734">
    <property type="entry name" value="TPR_rpt"/>
</dbReference>
<keyword evidence="6" id="KW-1185">Reference proteome</keyword>
<protein>
    <submittedName>
        <fullName evidence="5">Glycosyltransferase involved in cell wall biosynthesis</fullName>
    </submittedName>
</protein>
<dbReference type="Proteomes" id="UP000282654">
    <property type="component" value="Unassembled WGS sequence"/>
</dbReference>
<dbReference type="EMBL" id="RKRE01000001">
    <property type="protein sequence ID" value="RPF49894.1"/>
    <property type="molecule type" value="Genomic_DNA"/>
</dbReference>
<dbReference type="SUPFAM" id="SSF48452">
    <property type="entry name" value="TPR-like"/>
    <property type="match status" value="2"/>
</dbReference>
<dbReference type="SUPFAM" id="SSF53448">
    <property type="entry name" value="Nucleotide-diphospho-sugar transferases"/>
    <property type="match status" value="1"/>
</dbReference>
<sequence>MCMIVRDEAQNLPRCLQSAAGFVDEIIVIDTGSRDTTPHLAAQYGARVFYLPWPDDFSQARNESLKYATGEWILILDADEELPAETAARLKELAATTGVEAWIFTVVNHIDPATGLRTRHPNLRLFRNRKEYRFEGKVHEQVKRSILRANPGAVIGYSGLIINHYGYNRAARGRRAKTERNIALLHRALTDNPTDSFIHYNLAVSLFALGDYEKAQKHYEAAVASLKEPAGFAPALYRNYAVCLYEMGAYARALEVADTGLAYFPDYPDLYFLKGQVFWDLGLLTEAEACFKKCLRFRQVPPEYPTTEGVTSYLARENLALIQVRAGRYAAAVDFALQAAAENPAPDLLRNLCRFMRQANFSGKEMVTRLTESLGLPVAEAARLLFDGGEYATCLNLLAEETIGNPETTLLRARCFLHLGDFTRAEESLSQLEAGGALGGEILKTTCLARWLRQPPQSAKRFLYGCDEQADPVATACMLAEAAIMGKGAGPPPEAPALQEEILALALAAYQCGGVAVARTICRAAGAHDDARAYLLLGEYALSKGQNREALELLEFALKEQPGDARAHFLYGCACAGANLHFEAFTHLCRAAQLAPAERCFAAWAGEQLISALLTLVYAGLNREPQNTSLRVALFRLAAARRQAARLKEASCSGSTEA</sequence>
<evidence type="ECO:0000256" key="1">
    <source>
        <dbReference type="ARBA" id="ARBA00022737"/>
    </source>
</evidence>
<comment type="caution">
    <text evidence="5">The sequence shown here is derived from an EMBL/GenBank/DDBJ whole genome shotgun (WGS) entry which is preliminary data.</text>
</comment>
<dbReference type="InterPro" id="IPR001173">
    <property type="entry name" value="Glyco_trans_2-like"/>
</dbReference>
<gene>
    <name evidence="5" type="ORF">EDD75_0720</name>
</gene>
<dbReference type="SMART" id="SM00028">
    <property type="entry name" value="TPR"/>
    <property type="match status" value="5"/>
</dbReference>